<name>A0A4Y2G1V0_ARAVE</name>
<sequence length="90" mass="9259">MVISRFSTSNLEFGLGGLVKHFSSNDIMKVTVTTFFVLFAAIALLLSSSSDAMSLGGMMGGGGGNGISEILVAGLIAKLLSEHHRGGCHS</sequence>
<protein>
    <submittedName>
        <fullName evidence="2">Uncharacterized protein</fullName>
    </submittedName>
</protein>
<gene>
    <name evidence="2" type="ORF">AVEN_167168_1</name>
</gene>
<feature type="transmembrane region" description="Helical" evidence="1">
    <location>
        <begin position="27"/>
        <end position="46"/>
    </location>
</feature>
<keyword evidence="1" id="KW-0812">Transmembrane</keyword>
<keyword evidence="3" id="KW-1185">Reference proteome</keyword>
<accession>A0A4Y2G1V0</accession>
<organism evidence="2 3">
    <name type="scientific">Araneus ventricosus</name>
    <name type="common">Orbweaver spider</name>
    <name type="synonym">Epeira ventricosa</name>
    <dbReference type="NCBI Taxonomy" id="182803"/>
    <lineage>
        <taxon>Eukaryota</taxon>
        <taxon>Metazoa</taxon>
        <taxon>Ecdysozoa</taxon>
        <taxon>Arthropoda</taxon>
        <taxon>Chelicerata</taxon>
        <taxon>Arachnida</taxon>
        <taxon>Araneae</taxon>
        <taxon>Araneomorphae</taxon>
        <taxon>Entelegynae</taxon>
        <taxon>Araneoidea</taxon>
        <taxon>Araneidae</taxon>
        <taxon>Araneus</taxon>
    </lineage>
</organism>
<evidence type="ECO:0000256" key="1">
    <source>
        <dbReference type="SAM" id="Phobius"/>
    </source>
</evidence>
<dbReference type="AlphaFoldDB" id="A0A4Y2G1V0"/>
<evidence type="ECO:0000313" key="2">
    <source>
        <dbReference type="EMBL" id="GBM47700.1"/>
    </source>
</evidence>
<keyword evidence="1" id="KW-1133">Transmembrane helix</keyword>
<dbReference type="Proteomes" id="UP000499080">
    <property type="component" value="Unassembled WGS sequence"/>
</dbReference>
<dbReference type="EMBL" id="BGPR01001190">
    <property type="protein sequence ID" value="GBM47700.1"/>
    <property type="molecule type" value="Genomic_DNA"/>
</dbReference>
<evidence type="ECO:0000313" key="3">
    <source>
        <dbReference type="Proteomes" id="UP000499080"/>
    </source>
</evidence>
<comment type="caution">
    <text evidence="2">The sequence shown here is derived from an EMBL/GenBank/DDBJ whole genome shotgun (WGS) entry which is preliminary data.</text>
</comment>
<reference evidence="2 3" key="1">
    <citation type="journal article" date="2019" name="Sci. Rep.">
        <title>Orb-weaving spider Araneus ventricosus genome elucidates the spidroin gene catalogue.</title>
        <authorList>
            <person name="Kono N."/>
            <person name="Nakamura H."/>
            <person name="Ohtoshi R."/>
            <person name="Moran D.A.P."/>
            <person name="Shinohara A."/>
            <person name="Yoshida Y."/>
            <person name="Fujiwara M."/>
            <person name="Mori M."/>
            <person name="Tomita M."/>
            <person name="Arakawa K."/>
        </authorList>
    </citation>
    <scope>NUCLEOTIDE SEQUENCE [LARGE SCALE GENOMIC DNA]</scope>
</reference>
<keyword evidence="1" id="KW-0472">Membrane</keyword>
<proteinExistence type="predicted"/>